<feature type="repeat" description="ANK" evidence="3">
    <location>
        <begin position="38"/>
        <end position="70"/>
    </location>
</feature>
<evidence type="ECO:0000313" key="5">
    <source>
        <dbReference type="Proteomes" id="UP000239649"/>
    </source>
</evidence>
<dbReference type="EMBL" id="LHPF02000006">
    <property type="protein sequence ID" value="PSC73681.1"/>
    <property type="molecule type" value="Genomic_DNA"/>
</dbReference>
<evidence type="ECO:0000256" key="3">
    <source>
        <dbReference type="PROSITE-ProRule" id="PRU00023"/>
    </source>
</evidence>
<evidence type="ECO:0000313" key="4">
    <source>
        <dbReference type="EMBL" id="PSC73681.1"/>
    </source>
</evidence>
<name>A0A2P6VHW7_9CHLO</name>
<feature type="repeat" description="ANK" evidence="3">
    <location>
        <begin position="104"/>
        <end position="125"/>
    </location>
</feature>
<dbReference type="InterPro" id="IPR002110">
    <property type="entry name" value="Ankyrin_rpt"/>
</dbReference>
<keyword evidence="1" id="KW-0677">Repeat</keyword>
<reference evidence="4 5" key="1">
    <citation type="journal article" date="2018" name="Plant J.">
        <title>Genome sequences of Chlorella sorokiniana UTEX 1602 and Micractinium conductrix SAG 241.80: implications to maltose excretion by a green alga.</title>
        <authorList>
            <person name="Arriola M.B."/>
            <person name="Velmurugan N."/>
            <person name="Zhang Y."/>
            <person name="Plunkett M.H."/>
            <person name="Hondzo H."/>
            <person name="Barney B.M."/>
        </authorList>
    </citation>
    <scope>NUCLEOTIDE SEQUENCE [LARGE SCALE GENOMIC DNA]</scope>
    <source>
        <strain evidence="4 5">SAG 241.80</strain>
    </source>
</reference>
<comment type="caution">
    <text evidence="4">The sequence shown here is derived from an EMBL/GenBank/DDBJ whole genome shotgun (WGS) entry which is preliminary data.</text>
</comment>
<dbReference type="PROSITE" id="PS50088">
    <property type="entry name" value="ANK_REPEAT"/>
    <property type="match status" value="3"/>
</dbReference>
<dbReference type="InterPro" id="IPR036770">
    <property type="entry name" value="Ankyrin_rpt-contain_sf"/>
</dbReference>
<accession>A0A2P6VHW7</accession>
<feature type="repeat" description="ANK" evidence="3">
    <location>
        <begin position="71"/>
        <end position="103"/>
    </location>
</feature>
<organism evidence="4 5">
    <name type="scientific">Micractinium conductrix</name>
    <dbReference type="NCBI Taxonomy" id="554055"/>
    <lineage>
        <taxon>Eukaryota</taxon>
        <taxon>Viridiplantae</taxon>
        <taxon>Chlorophyta</taxon>
        <taxon>core chlorophytes</taxon>
        <taxon>Trebouxiophyceae</taxon>
        <taxon>Chlorellales</taxon>
        <taxon>Chlorellaceae</taxon>
        <taxon>Chlorella clade</taxon>
        <taxon>Micractinium</taxon>
    </lineage>
</organism>
<gene>
    <name evidence="4" type="ORF">C2E20_3181</name>
</gene>
<dbReference type="Gene3D" id="1.25.40.20">
    <property type="entry name" value="Ankyrin repeat-containing domain"/>
    <property type="match status" value="1"/>
</dbReference>
<dbReference type="PANTHER" id="PTHR24198">
    <property type="entry name" value="ANKYRIN REPEAT AND PROTEIN KINASE DOMAIN-CONTAINING PROTEIN"/>
    <property type="match status" value="1"/>
</dbReference>
<dbReference type="SMART" id="SM00248">
    <property type="entry name" value="ANK"/>
    <property type="match status" value="4"/>
</dbReference>
<protein>
    <submittedName>
        <fullName evidence="4">Uncharacterized protein</fullName>
    </submittedName>
</protein>
<dbReference type="Pfam" id="PF12796">
    <property type="entry name" value="Ank_2"/>
    <property type="match status" value="2"/>
</dbReference>
<dbReference type="STRING" id="554055.A0A2P6VHW7"/>
<proteinExistence type="predicted"/>
<evidence type="ECO:0000256" key="1">
    <source>
        <dbReference type="ARBA" id="ARBA00022737"/>
    </source>
</evidence>
<evidence type="ECO:0000256" key="2">
    <source>
        <dbReference type="ARBA" id="ARBA00023043"/>
    </source>
</evidence>
<dbReference type="SUPFAM" id="SSF48403">
    <property type="entry name" value="Ankyrin repeat"/>
    <property type="match status" value="1"/>
</dbReference>
<keyword evidence="2 3" id="KW-0040">ANK repeat</keyword>
<dbReference type="PROSITE" id="PS50297">
    <property type="entry name" value="ANK_REP_REGION"/>
    <property type="match status" value="3"/>
</dbReference>
<dbReference type="PRINTS" id="PR01415">
    <property type="entry name" value="ANKYRIN"/>
</dbReference>
<sequence>MGGLAQRLFAAAGDGNLAALQACLAAGASPQAVHPYGQGVTPLHLAAGSGHADCVAALLAAGARVGAATEDGGTALHEASRWGCPDCIATLLAAGARPSATDVRRQTPLHVAACNNHAAVLRLLLAAAPATALLRNESGRTPLQEALHFAAVDAARCLLEESCPQAHAAAVLHRSADEAARLVRRLQPADQSIVLPVCTCVLHAACLFHTFFAHAPFWPALHACS</sequence>
<keyword evidence="5" id="KW-1185">Reference proteome</keyword>
<dbReference type="Proteomes" id="UP000239649">
    <property type="component" value="Unassembled WGS sequence"/>
</dbReference>
<dbReference type="OrthoDB" id="20872at2759"/>
<dbReference type="AlphaFoldDB" id="A0A2P6VHW7"/>
<dbReference type="PANTHER" id="PTHR24198:SF165">
    <property type="entry name" value="ANKYRIN REPEAT-CONTAINING PROTEIN-RELATED"/>
    <property type="match status" value="1"/>
</dbReference>